<dbReference type="GO" id="GO:0016616">
    <property type="term" value="F:oxidoreductase activity, acting on the CH-OH group of donors, NAD or NADP as acceptor"/>
    <property type="evidence" value="ECO:0007669"/>
    <property type="project" value="UniProtKB-ARBA"/>
</dbReference>
<evidence type="ECO:0000256" key="1">
    <source>
        <dbReference type="ARBA" id="ARBA00006484"/>
    </source>
</evidence>
<dbReference type="InterPro" id="IPR036291">
    <property type="entry name" value="NAD(P)-bd_dom_sf"/>
</dbReference>
<evidence type="ECO:0000313" key="5">
    <source>
        <dbReference type="Proteomes" id="UP001107558"/>
    </source>
</evidence>
<dbReference type="FunFam" id="3.40.50.720:FF:000047">
    <property type="entry name" value="NADP-dependent L-serine/L-allo-threonine dehydrogenase"/>
    <property type="match status" value="1"/>
</dbReference>
<keyword evidence="5" id="KW-1185">Reference proteome</keyword>
<evidence type="ECO:0000256" key="2">
    <source>
        <dbReference type="ARBA" id="ARBA00023002"/>
    </source>
</evidence>
<name>A0A9J6BQL7_POLVA</name>
<dbReference type="Gene3D" id="3.40.50.720">
    <property type="entry name" value="NAD(P)-binding Rossmann-like Domain"/>
    <property type="match status" value="1"/>
</dbReference>
<proteinExistence type="inferred from homology"/>
<sequence>MDKWKGKTAIVTGASSGIGKAVSLELLNHGMTVINLDRNVDETSVKEFEKIAKQKGDGEYFARKCEITDMKALKETFQWIEENFSNVRVHVNCAGVAHNLNLLSEQDDATERINNTIDVNFKAAVNVTREAFRLIKKSEDYGMIINVASLFGHIIPYPIVGNVYAATKFAMRAFSEIVRQELVASGCEKIRVSNVSPGTIKTNVRVTGGWDNMEEFYEQRPFLEPKEIGDAIIYLLSTPYNVNVTELTIRPVGEKF</sequence>
<dbReference type="Proteomes" id="UP001107558">
    <property type="component" value="Chromosome 3"/>
</dbReference>
<evidence type="ECO:0000256" key="3">
    <source>
        <dbReference type="RuleBase" id="RU000363"/>
    </source>
</evidence>
<dbReference type="PRINTS" id="PR00080">
    <property type="entry name" value="SDRFAMILY"/>
</dbReference>
<dbReference type="EMBL" id="JADBJN010000003">
    <property type="protein sequence ID" value="KAG5671723.1"/>
    <property type="molecule type" value="Genomic_DNA"/>
</dbReference>
<dbReference type="PANTHER" id="PTHR43115:SF4">
    <property type="entry name" value="DEHYDROGENASE_REDUCTASE SDR FAMILY MEMBER 11"/>
    <property type="match status" value="1"/>
</dbReference>
<reference evidence="4" key="1">
    <citation type="submission" date="2021-03" db="EMBL/GenBank/DDBJ databases">
        <title>Chromosome level genome of the anhydrobiotic midge Polypedilum vanderplanki.</title>
        <authorList>
            <person name="Yoshida Y."/>
            <person name="Kikawada T."/>
            <person name="Gusev O."/>
        </authorList>
    </citation>
    <scope>NUCLEOTIDE SEQUENCE</scope>
    <source>
        <strain evidence="4">NIAS01</strain>
        <tissue evidence="4">Whole body or cell culture</tissue>
    </source>
</reference>
<dbReference type="PRINTS" id="PR00081">
    <property type="entry name" value="GDHRDH"/>
</dbReference>
<gene>
    <name evidence="4" type="ORF">PVAND_001903</name>
</gene>
<dbReference type="Pfam" id="PF00106">
    <property type="entry name" value="adh_short"/>
    <property type="match status" value="1"/>
</dbReference>
<protein>
    <submittedName>
        <fullName evidence="4">Uncharacterized protein</fullName>
    </submittedName>
</protein>
<dbReference type="InterPro" id="IPR002347">
    <property type="entry name" value="SDR_fam"/>
</dbReference>
<keyword evidence="2" id="KW-0560">Oxidoreductase</keyword>
<dbReference type="PANTHER" id="PTHR43115">
    <property type="entry name" value="DEHYDROGENASE/REDUCTASE SDR FAMILY MEMBER 11"/>
    <property type="match status" value="1"/>
</dbReference>
<comment type="caution">
    <text evidence="4">The sequence shown here is derived from an EMBL/GenBank/DDBJ whole genome shotgun (WGS) entry which is preliminary data.</text>
</comment>
<organism evidence="4 5">
    <name type="scientific">Polypedilum vanderplanki</name>
    <name type="common">Sleeping chironomid midge</name>
    <dbReference type="NCBI Taxonomy" id="319348"/>
    <lineage>
        <taxon>Eukaryota</taxon>
        <taxon>Metazoa</taxon>
        <taxon>Ecdysozoa</taxon>
        <taxon>Arthropoda</taxon>
        <taxon>Hexapoda</taxon>
        <taxon>Insecta</taxon>
        <taxon>Pterygota</taxon>
        <taxon>Neoptera</taxon>
        <taxon>Endopterygota</taxon>
        <taxon>Diptera</taxon>
        <taxon>Nematocera</taxon>
        <taxon>Chironomoidea</taxon>
        <taxon>Chironomidae</taxon>
        <taxon>Chironominae</taxon>
        <taxon>Polypedilum</taxon>
        <taxon>Polypedilum</taxon>
    </lineage>
</organism>
<evidence type="ECO:0000313" key="4">
    <source>
        <dbReference type="EMBL" id="KAG5671723.1"/>
    </source>
</evidence>
<dbReference type="OrthoDB" id="1933717at2759"/>
<dbReference type="AlphaFoldDB" id="A0A9J6BQL7"/>
<comment type="similarity">
    <text evidence="1 3">Belongs to the short-chain dehydrogenases/reductases (SDR) family.</text>
</comment>
<dbReference type="SUPFAM" id="SSF51735">
    <property type="entry name" value="NAD(P)-binding Rossmann-fold domains"/>
    <property type="match status" value="1"/>
</dbReference>
<accession>A0A9J6BQL7</accession>